<evidence type="ECO:0000259" key="6">
    <source>
        <dbReference type="PROSITE" id="PS50122"/>
    </source>
</evidence>
<dbReference type="CDD" id="cd16433">
    <property type="entry name" value="CheB"/>
    <property type="match status" value="1"/>
</dbReference>
<keyword evidence="4" id="KW-0145">Chemotaxis</keyword>
<evidence type="ECO:0000313" key="7">
    <source>
        <dbReference type="EMBL" id="TCP08805.1"/>
    </source>
</evidence>
<evidence type="ECO:0000313" key="8">
    <source>
        <dbReference type="Proteomes" id="UP000294772"/>
    </source>
</evidence>
<dbReference type="AlphaFoldDB" id="A0AA46DGA3"/>
<proteinExistence type="predicted"/>
<dbReference type="GO" id="GO:0006935">
    <property type="term" value="P:chemotaxis"/>
    <property type="evidence" value="ECO:0007669"/>
    <property type="project" value="UniProtKB-UniRule"/>
</dbReference>
<feature type="active site" evidence="4">
    <location>
        <position position="53"/>
    </location>
</feature>
<feature type="active site" evidence="4">
    <location>
        <position position="26"/>
    </location>
</feature>
<dbReference type="InterPro" id="IPR035909">
    <property type="entry name" value="CheB_C"/>
</dbReference>
<comment type="catalytic activity">
    <reaction evidence="3">
        <text>[protein]-L-glutamate 5-O-methyl ester + H2O = L-glutamyl-[protein] + methanol + H(+)</text>
        <dbReference type="Rhea" id="RHEA:23236"/>
        <dbReference type="Rhea" id="RHEA-COMP:10208"/>
        <dbReference type="Rhea" id="RHEA-COMP:10311"/>
        <dbReference type="ChEBI" id="CHEBI:15377"/>
        <dbReference type="ChEBI" id="CHEBI:15378"/>
        <dbReference type="ChEBI" id="CHEBI:17790"/>
        <dbReference type="ChEBI" id="CHEBI:29973"/>
        <dbReference type="ChEBI" id="CHEBI:82795"/>
        <dbReference type="EC" id="3.1.1.61"/>
    </reaction>
</comment>
<sequence length="221" mass="22905">MKPHMVVAPPPCAAAGRCRAIAIGASAGGVEALGTLLPCLPADFARPVLVVLHLPPRHPSPLASMLDARCAVPVREALDKERIRPGTVYLAPPDYHLLVETDGTLALSVDPPVLYSRPAIDPLFESASAAYGEALLAIVLTGASADGAAGLAAVRRAGGTAWVQRPDSAAHPTMPQAALQMAGADAVYTLEEMGRQLALLSGTSHHPHPPTGEPRDERHGT</sequence>
<gene>
    <name evidence="7" type="ORF">EV676_102313</name>
</gene>
<keyword evidence="1 4" id="KW-0378">Hydrolase</keyword>
<dbReference type="GO" id="GO:0005737">
    <property type="term" value="C:cytoplasm"/>
    <property type="evidence" value="ECO:0007669"/>
    <property type="project" value="InterPro"/>
</dbReference>
<evidence type="ECO:0000256" key="2">
    <source>
        <dbReference type="ARBA" id="ARBA00039140"/>
    </source>
</evidence>
<evidence type="ECO:0000256" key="1">
    <source>
        <dbReference type="ARBA" id="ARBA00022801"/>
    </source>
</evidence>
<reference evidence="7 8" key="1">
    <citation type="submission" date="2019-03" db="EMBL/GenBank/DDBJ databases">
        <title>Genomic Encyclopedia of Type Strains, Phase IV (KMG-IV): sequencing the most valuable type-strain genomes for metagenomic binning, comparative biology and taxonomic classification.</title>
        <authorList>
            <person name="Goeker M."/>
        </authorList>
    </citation>
    <scope>NUCLEOTIDE SEQUENCE [LARGE SCALE GENOMIC DNA]</scope>
    <source>
        <strain evidence="7 8">DSM 15264</strain>
    </source>
</reference>
<dbReference type="SUPFAM" id="SSF52738">
    <property type="entry name" value="Methylesterase CheB, C-terminal domain"/>
    <property type="match status" value="1"/>
</dbReference>
<comment type="caution">
    <text evidence="7">The sequence shown here is derived from an EMBL/GenBank/DDBJ whole genome shotgun (WGS) entry which is preliminary data.</text>
</comment>
<dbReference type="Proteomes" id="UP000294772">
    <property type="component" value="Unassembled WGS sequence"/>
</dbReference>
<feature type="region of interest" description="Disordered" evidence="5">
    <location>
        <begin position="201"/>
        <end position="221"/>
    </location>
</feature>
<protein>
    <recommendedName>
        <fullName evidence="2">protein-glutamate methylesterase</fullName>
        <ecNumber evidence="2">3.1.1.61</ecNumber>
    </recommendedName>
</protein>
<dbReference type="GO" id="GO:0008984">
    <property type="term" value="F:protein-glutamate methylesterase activity"/>
    <property type="evidence" value="ECO:0007669"/>
    <property type="project" value="UniProtKB-EC"/>
</dbReference>
<dbReference type="EMBL" id="SLXF01000002">
    <property type="protein sequence ID" value="TCP08805.1"/>
    <property type="molecule type" value="Genomic_DNA"/>
</dbReference>
<dbReference type="PROSITE" id="PS50122">
    <property type="entry name" value="CHEB"/>
    <property type="match status" value="1"/>
</dbReference>
<dbReference type="Gene3D" id="3.40.50.180">
    <property type="entry name" value="Methylesterase CheB, C-terminal domain"/>
    <property type="match status" value="1"/>
</dbReference>
<evidence type="ECO:0000256" key="4">
    <source>
        <dbReference type="PROSITE-ProRule" id="PRU00050"/>
    </source>
</evidence>
<accession>A0AA46DGA3</accession>
<dbReference type="PANTHER" id="PTHR42872:SF6">
    <property type="entry name" value="PROTEIN-GLUTAMATE METHYLESTERASE_PROTEIN-GLUTAMINE GLUTAMINASE"/>
    <property type="match status" value="1"/>
</dbReference>
<dbReference type="InterPro" id="IPR000673">
    <property type="entry name" value="Sig_transdc_resp-reg_Me-estase"/>
</dbReference>
<evidence type="ECO:0000256" key="5">
    <source>
        <dbReference type="SAM" id="MobiDB-lite"/>
    </source>
</evidence>
<dbReference type="Pfam" id="PF01339">
    <property type="entry name" value="CheB_methylest"/>
    <property type="match status" value="1"/>
</dbReference>
<dbReference type="PANTHER" id="PTHR42872">
    <property type="entry name" value="PROTEIN-GLUTAMATE METHYLESTERASE/PROTEIN-GLUTAMINE GLUTAMINASE"/>
    <property type="match status" value="1"/>
</dbReference>
<feature type="domain" description="CheB-type methylesterase" evidence="6">
    <location>
        <begin position="19"/>
        <end position="197"/>
    </location>
</feature>
<organism evidence="7 8">
    <name type="scientific">Caldimonas thermodepolymerans</name>
    <dbReference type="NCBI Taxonomy" id="215580"/>
    <lineage>
        <taxon>Bacteria</taxon>
        <taxon>Pseudomonadati</taxon>
        <taxon>Pseudomonadota</taxon>
        <taxon>Betaproteobacteria</taxon>
        <taxon>Burkholderiales</taxon>
        <taxon>Sphaerotilaceae</taxon>
        <taxon>Caldimonas</taxon>
    </lineage>
</organism>
<evidence type="ECO:0000256" key="3">
    <source>
        <dbReference type="ARBA" id="ARBA00048267"/>
    </source>
</evidence>
<dbReference type="EC" id="3.1.1.61" evidence="2"/>
<name>A0AA46DGA3_9BURK</name>
<feature type="active site" evidence="4">
    <location>
        <position position="146"/>
    </location>
</feature>
<dbReference type="GO" id="GO:0000156">
    <property type="term" value="F:phosphorelay response regulator activity"/>
    <property type="evidence" value="ECO:0007669"/>
    <property type="project" value="InterPro"/>
</dbReference>